<dbReference type="PANTHER" id="PTHR34875">
    <property type="entry name" value="UPF0237 PROTEIN MJ1558"/>
    <property type="match status" value="1"/>
</dbReference>
<keyword evidence="3" id="KW-1185">Reference proteome</keyword>
<dbReference type="EMBL" id="AVFL01000002">
    <property type="protein sequence ID" value="EWY42195.1"/>
    <property type="molecule type" value="Genomic_DNA"/>
</dbReference>
<proteinExistence type="predicted"/>
<dbReference type="OrthoDB" id="8017168at2"/>
<evidence type="ECO:0000313" key="2">
    <source>
        <dbReference type="EMBL" id="EWY42195.1"/>
    </source>
</evidence>
<name>W9H7J6_9PROT</name>
<comment type="caution">
    <text evidence="2">The sequence shown here is derived from an EMBL/GenBank/DDBJ whole genome shotgun (WGS) entry which is preliminary data.</text>
</comment>
<dbReference type="PROSITE" id="PS51671">
    <property type="entry name" value="ACT"/>
    <property type="match status" value="2"/>
</dbReference>
<dbReference type="Proteomes" id="UP000019486">
    <property type="component" value="Unassembled WGS sequence"/>
</dbReference>
<evidence type="ECO:0000259" key="1">
    <source>
        <dbReference type="PROSITE" id="PS51671"/>
    </source>
</evidence>
<dbReference type="Gene3D" id="3.30.70.260">
    <property type="match status" value="2"/>
</dbReference>
<gene>
    <name evidence="2" type="ORF">N825_20065</name>
</gene>
<dbReference type="RefSeq" id="WP_037447414.1">
    <property type="nucleotide sequence ID" value="NZ_AVFL01000002.1"/>
</dbReference>
<dbReference type="Pfam" id="PF01842">
    <property type="entry name" value="ACT"/>
    <property type="match status" value="1"/>
</dbReference>
<evidence type="ECO:0000313" key="3">
    <source>
        <dbReference type="Proteomes" id="UP000019486"/>
    </source>
</evidence>
<organism evidence="2 3">
    <name type="scientific">Skermanella stibiiresistens SB22</name>
    <dbReference type="NCBI Taxonomy" id="1385369"/>
    <lineage>
        <taxon>Bacteria</taxon>
        <taxon>Pseudomonadati</taxon>
        <taxon>Pseudomonadota</taxon>
        <taxon>Alphaproteobacteria</taxon>
        <taxon>Rhodospirillales</taxon>
        <taxon>Azospirillaceae</taxon>
        <taxon>Skermanella</taxon>
    </lineage>
</organism>
<reference evidence="2 3" key="1">
    <citation type="submission" date="2013-08" db="EMBL/GenBank/DDBJ databases">
        <title>The genome sequence of Skermanella stibiiresistens.</title>
        <authorList>
            <person name="Zhu W."/>
            <person name="Wang G."/>
        </authorList>
    </citation>
    <scope>NUCLEOTIDE SEQUENCE [LARGE SCALE GENOMIC DNA]</scope>
    <source>
        <strain evidence="2 3">SB22</strain>
    </source>
</reference>
<dbReference type="CDD" id="cd02116">
    <property type="entry name" value="ACT"/>
    <property type="match status" value="1"/>
</dbReference>
<feature type="domain" description="ACT" evidence="1">
    <location>
        <begin position="10"/>
        <end position="85"/>
    </location>
</feature>
<dbReference type="AlphaFoldDB" id="W9H7J6"/>
<protein>
    <submittedName>
        <fullName evidence="2">Amino acid-binding protein</fullName>
    </submittedName>
</protein>
<dbReference type="InterPro" id="IPR002912">
    <property type="entry name" value="ACT_dom"/>
</dbReference>
<dbReference type="InterPro" id="IPR050990">
    <property type="entry name" value="UPF0237/GcvR_regulator"/>
</dbReference>
<accession>W9H7J6</accession>
<feature type="domain" description="ACT" evidence="1">
    <location>
        <begin position="100"/>
        <end position="178"/>
    </location>
</feature>
<dbReference type="STRING" id="1385369.N825_20065"/>
<dbReference type="InterPro" id="IPR045865">
    <property type="entry name" value="ACT-like_dom_sf"/>
</dbReference>
<sequence>MSSNKPILALVSILAADRVGLVSAIAGRLYDHGINLRDTTFAAMGQGADFSAVCELPDDLGLDELERDLASLPELEDARVEVTGYEFEATPGPEGRVTHTIELSGGDQLGLIARMAEVFREYGANIVRLEAQTIQEAGGDRYVTRFAVNIPPARMEICLSAVANTAGSLRLDCDVKEA</sequence>
<dbReference type="SUPFAM" id="SSF55021">
    <property type="entry name" value="ACT-like"/>
    <property type="match status" value="2"/>
</dbReference>
<dbReference type="PANTHER" id="PTHR34875:SF6">
    <property type="entry name" value="UPF0237 PROTEIN MJ1558"/>
    <property type="match status" value="1"/>
</dbReference>